<reference evidence="1" key="2">
    <citation type="submission" date="2020-06" db="EMBL/GenBank/DDBJ databases">
        <title>Helianthus annuus Genome sequencing and assembly Release 2.</title>
        <authorList>
            <person name="Gouzy J."/>
            <person name="Langlade N."/>
            <person name="Munos S."/>
        </authorList>
    </citation>
    <scope>NUCLEOTIDE SEQUENCE</scope>
    <source>
        <tissue evidence="1">Leaves</tissue>
    </source>
</reference>
<proteinExistence type="predicted"/>
<comment type="caution">
    <text evidence="1">The sequence shown here is derived from an EMBL/GenBank/DDBJ whole genome shotgun (WGS) entry which is preliminary data.</text>
</comment>
<protein>
    <submittedName>
        <fullName evidence="1">Uncharacterized protein</fullName>
    </submittedName>
</protein>
<dbReference type="Proteomes" id="UP000215914">
    <property type="component" value="Unassembled WGS sequence"/>
</dbReference>
<name>A0A9K3JGQ4_HELAN</name>
<evidence type="ECO:0000313" key="1">
    <source>
        <dbReference type="EMBL" id="KAF5814666.1"/>
    </source>
</evidence>
<gene>
    <name evidence="1" type="ORF">HanXRQr2_Chr03g0113651</name>
</gene>
<evidence type="ECO:0000313" key="2">
    <source>
        <dbReference type="Proteomes" id="UP000215914"/>
    </source>
</evidence>
<organism evidence="1 2">
    <name type="scientific">Helianthus annuus</name>
    <name type="common">Common sunflower</name>
    <dbReference type="NCBI Taxonomy" id="4232"/>
    <lineage>
        <taxon>Eukaryota</taxon>
        <taxon>Viridiplantae</taxon>
        <taxon>Streptophyta</taxon>
        <taxon>Embryophyta</taxon>
        <taxon>Tracheophyta</taxon>
        <taxon>Spermatophyta</taxon>
        <taxon>Magnoliopsida</taxon>
        <taxon>eudicotyledons</taxon>
        <taxon>Gunneridae</taxon>
        <taxon>Pentapetalae</taxon>
        <taxon>asterids</taxon>
        <taxon>campanulids</taxon>
        <taxon>Asterales</taxon>
        <taxon>Asteraceae</taxon>
        <taxon>Asteroideae</taxon>
        <taxon>Heliantheae alliance</taxon>
        <taxon>Heliantheae</taxon>
        <taxon>Helianthus</taxon>
    </lineage>
</organism>
<sequence>MHSIKYKLKGIYAFSMAVYMRIQKVILDFFLTNRNPFTTKRAGPYQYPNQLDQVKHRSQRECGFEKD</sequence>
<reference evidence="1" key="1">
    <citation type="journal article" date="2017" name="Nature">
        <title>The sunflower genome provides insights into oil metabolism, flowering and Asterid evolution.</title>
        <authorList>
            <person name="Badouin H."/>
            <person name="Gouzy J."/>
            <person name="Grassa C.J."/>
            <person name="Murat F."/>
            <person name="Staton S.E."/>
            <person name="Cottret L."/>
            <person name="Lelandais-Briere C."/>
            <person name="Owens G.L."/>
            <person name="Carrere S."/>
            <person name="Mayjonade B."/>
            <person name="Legrand L."/>
            <person name="Gill N."/>
            <person name="Kane N.C."/>
            <person name="Bowers J.E."/>
            <person name="Hubner S."/>
            <person name="Bellec A."/>
            <person name="Berard A."/>
            <person name="Berges H."/>
            <person name="Blanchet N."/>
            <person name="Boniface M.C."/>
            <person name="Brunel D."/>
            <person name="Catrice O."/>
            <person name="Chaidir N."/>
            <person name="Claudel C."/>
            <person name="Donnadieu C."/>
            <person name="Faraut T."/>
            <person name="Fievet G."/>
            <person name="Helmstetter N."/>
            <person name="King M."/>
            <person name="Knapp S.J."/>
            <person name="Lai Z."/>
            <person name="Le Paslier M.C."/>
            <person name="Lippi Y."/>
            <person name="Lorenzon L."/>
            <person name="Mandel J.R."/>
            <person name="Marage G."/>
            <person name="Marchand G."/>
            <person name="Marquand E."/>
            <person name="Bret-Mestries E."/>
            <person name="Morien E."/>
            <person name="Nambeesan S."/>
            <person name="Nguyen T."/>
            <person name="Pegot-Espagnet P."/>
            <person name="Pouilly N."/>
            <person name="Raftis F."/>
            <person name="Sallet E."/>
            <person name="Schiex T."/>
            <person name="Thomas J."/>
            <person name="Vandecasteele C."/>
            <person name="Vares D."/>
            <person name="Vear F."/>
            <person name="Vautrin S."/>
            <person name="Crespi M."/>
            <person name="Mangin B."/>
            <person name="Burke J.M."/>
            <person name="Salse J."/>
            <person name="Munos S."/>
            <person name="Vincourt P."/>
            <person name="Rieseberg L.H."/>
            <person name="Langlade N.B."/>
        </authorList>
    </citation>
    <scope>NUCLEOTIDE SEQUENCE</scope>
    <source>
        <tissue evidence="1">Leaves</tissue>
    </source>
</reference>
<keyword evidence="2" id="KW-1185">Reference proteome</keyword>
<accession>A0A9K3JGQ4</accession>
<dbReference type="EMBL" id="MNCJ02000318">
    <property type="protein sequence ID" value="KAF5814666.1"/>
    <property type="molecule type" value="Genomic_DNA"/>
</dbReference>
<dbReference type="AlphaFoldDB" id="A0A9K3JGQ4"/>
<dbReference type="Gramene" id="mRNA:HanXRQr2_Chr03g0113651">
    <property type="protein sequence ID" value="CDS:HanXRQr2_Chr03g0113651.1"/>
    <property type="gene ID" value="HanXRQr2_Chr03g0113651"/>
</dbReference>